<feature type="region of interest" description="Disordered" evidence="1">
    <location>
        <begin position="208"/>
        <end position="234"/>
    </location>
</feature>
<sequence length="267" mass="28420">MTDGTLLETARQLALRLQPGDLDQTLVNITAAAVELLPDVHASSITILRADRTLATAAPTDDVIVRLDAEQYRLQEGPCYDAAAHTDQVVSGDLALDERFPAYGAVAASLGVRSQIGVRLFDTPQSNGALNLYSKTVGAFEDDAALSALFAHQAGQAIGYARHVGDLEQAVRSRTLIGQAVGIVMERYELKDEHAFAFLKRLSSHRNVEAAPGGRGDRRDRALTRGDRLTGPDEGVRAGLPRVVVVGGSEEAPSLETLARGGVMLIA</sequence>
<feature type="compositionally biased region" description="Basic and acidic residues" evidence="1">
    <location>
        <begin position="215"/>
        <end position="234"/>
    </location>
</feature>
<dbReference type="KEGG" id="nps:KRR39_10120"/>
<dbReference type="SMART" id="SM01012">
    <property type="entry name" value="ANTAR"/>
    <property type="match status" value="1"/>
</dbReference>
<dbReference type="InterPro" id="IPR003018">
    <property type="entry name" value="GAF"/>
</dbReference>
<dbReference type="Pfam" id="PF13185">
    <property type="entry name" value="GAF_2"/>
    <property type="match status" value="1"/>
</dbReference>
<protein>
    <submittedName>
        <fullName evidence="3">GAF and ANTAR domain-containing protein</fullName>
    </submittedName>
</protein>
<proteinExistence type="predicted"/>
<keyword evidence="4" id="KW-1185">Reference proteome</keyword>
<evidence type="ECO:0000313" key="4">
    <source>
        <dbReference type="Proteomes" id="UP000683575"/>
    </source>
</evidence>
<dbReference type="InterPro" id="IPR005561">
    <property type="entry name" value="ANTAR"/>
</dbReference>
<evidence type="ECO:0000256" key="1">
    <source>
        <dbReference type="SAM" id="MobiDB-lite"/>
    </source>
</evidence>
<reference evidence="3" key="1">
    <citation type="submission" date="2021-06" db="EMBL/GenBank/DDBJ databases">
        <title>Complete genome sequence of Nocardioides sp. G188.</title>
        <authorList>
            <person name="Im W.-T."/>
        </authorList>
    </citation>
    <scope>NUCLEOTIDE SEQUENCE</scope>
    <source>
        <strain evidence="3">G188</strain>
    </source>
</reference>
<dbReference type="Pfam" id="PF03861">
    <property type="entry name" value="ANTAR"/>
    <property type="match status" value="1"/>
</dbReference>
<accession>A0A975T1V3</accession>
<organism evidence="3 4">
    <name type="scientific">Nocardioides panacis</name>
    <dbReference type="NCBI Taxonomy" id="2849501"/>
    <lineage>
        <taxon>Bacteria</taxon>
        <taxon>Bacillati</taxon>
        <taxon>Actinomycetota</taxon>
        <taxon>Actinomycetes</taxon>
        <taxon>Propionibacteriales</taxon>
        <taxon>Nocardioidaceae</taxon>
        <taxon>Nocardioides</taxon>
    </lineage>
</organism>
<evidence type="ECO:0000313" key="3">
    <source>
        <dbReference type="EMBL" id="QWZ10049.1"/>
    </source>
</evidence>
<feature type="domain" description="ANTAR" evidence="2">
    <location>
        <begin position="157"/>
        <end position="218"/>
    </location>
</feature>
<dbReference type="EMBL" id="CP077062">
    <property type="protein sequence ID" value="QWZ10049.1"/>
    <property type="molecule type" value="Genomic_DNA"/>
</dbReference>
<dbReference type="AlphaFoldDB" id="A0A975T1V3"/>
<dbReference type="RefSeq" id="WP_216941895.1">
    <property type="nucleotide sequence ID" value="NZ_CP077062.1"/>
</dbReference>
<dbReference type="PROSITE" id="PS50921">
    <property type="entry name" value="ANTAR"/>
    <property type="match status" value="1"/>
</dbReference>
<evidence type="ECO:0000259" key="2">
    <source>
        <dbReference type="PROSITE" id="PS50921"/>
    </source>
</evidence>
<name>A0A975T1V3_9ACTN</name>
<gene>
    <name evidence="3" type="ORF">KRR39_10120</name>
</gene>
<dbReference type="GO" id="GO:0003723">
    <property type="term" value="F:RNA binding"/>
    <property type="evidence" value="ECO:0007669"/>
    <property type="project" value="InterPro"/>
</dbReference>
<dbReference type="Proteomes" id="UP000683575">
    <property type="component" value="Chromosome"/>
</dbReference>